<dbReference type="Pfam" id="PF07963">
    <property type="entry name" value="N_methyl"/>
    <property type="match status" value="1"/>
</dbReference>
<protein>
    <recommendedName>
        <fullName evidence="4">Type IV pilus modification protein PilV</fullName>
    </recommendedName>
</protein>
<dbReference type="PROSITE" id="PS00409">
    <property type="entry name" value="PROKAR_NTER_METHYL"/>
    <property type="match status" value="1"/>
</dbReference>
<dbReference type="EMBL" id="CAJZAG010000004">
    <property type="protein sequence ID" value="CAG9171443.1"/>
    <property type="molecule type" value="Genomic_DNA"/>
</dbReference>
<keyword evidence="1" id="KW-0472">Membrane</keyword>
<dbReference type="RefSeq" id="WP_223988203.1">
    <property type="nucleotide sequence ID" value="NZ_CAJZAG010000004.1"/>
</dbReference>
<keyword evidence="1" id="KW-0812">Transmembrane</keyword>
<proteinExistence type="predicted"/>
<gene>
    <name evidence="2" type="ORF">LMG32289_02365</name>
</gene>
<evidence type="ECO:0008006" key="4">
    <source>
        <dbReference type="Google" id="ProtNLM"/>
    </source>
</evidence>
<sequence>MSMSSVVRVPHAGGFSLIEALVALVISSFLMLVFMKMAGLQLHRAQESRTRAFAIHQMQGMAAAVSVNPAYWVSKSAVPVTLNLQSPTGGPDCERSRCNPAQLAQYDIARWGATLALRLSAPEATVACQDDLGISVCKIELSWQERGAAPSARSKLALRFTP</sequence>
<dbReference type="Proteomes" id="UP000706525">
    <property type="component" value="Unassembled WGS sequence"/>
</dbReference>
<evidence type="ECO:0000313" key="2">
    <source>
        <dbReference type="EMBL" id="CAG9171443.1"/>
    </source>
</evidence>
<name>A0ABM8WV99_9BURK</name>
<dbReference type="InterPro" id="IPR012902">
    <property type="entry name" value="N_methyl_site"/>
</dbReference>
<comment type="caution">
    <text evidence="2">The sequence shown here is derived from an EMBL/GenBank/DDBJ whole genome shotgun (WGS) entry which is preliminary data.</text>
</comment>
<evidence type="ECO:0000313" key="3">
    <source>
        <dbReference type="Proteomes" id="UP000706525"/>
    </source>
</evidence>
<accession>A0ABM8WV99</accession>
<organism evidence="2 3">
    <name type="scientific">Cupriavidus pampae</name>
    <dbReference type="NCBI Taxonomy" id="659251"/>
    <lineage>
        <taxon>Bacteria</taxon>
        <taxon>Pseudomonadati</taxon>
        <taxon>Pseudomonadota</taxon>
        <taxon>Betaproteobacteria</taxon>
        <taxon>Burkholderiales</taxon>
        <taxon>Burkholderiaceae</taxon>
        <taxon>Cupriavidus</taxon>
    </lineage>
</organism>
<reference evidence="2 3" key="1">
    <citation type="submission" date="2021-08" db="EMBL/GenBank/DDBJ databases">
        <authorList>
            <person name="Peeters C."/>
        </authorList>
    </citation>
    <scope>NUCLEOTIDE SEQUENCE [LARGE SCALE GENOMIC DNA]</scope>
    <source>
        <strain evidence="2 3">LMG 32289</strain>
    </source>
</reference>
<feature type="transmembrane region" description="Helical" evidence="1">
    <location>
        <begin position="12"/>
        <end position="34"/>
    </location>
</feature>
<keyword evidence="3" id="KW-1185">Reference proteome</keyword>
<keyword evidence="1" id="KW-1133">Transmembrane helix</keyword>
<evidence type="ECO:0000256" key="1">
    <source>
        <dbReference type="SAM" id="Phobius"/>
    </source>
</evidence>